<dbReference type="EMBL" id="OW240916">
    <property type="protein sequence ID" value="CAH2295943.1"/>
    <property type="molecule type" value="Genomic_DNA"/>
</dbReference>
<keyword evidence="2" id="KW-1185">Reference proteome</keyword>
<accession>A0AAD1SEY5</accession>
<proteinExistence type="predicted"/>
<sequence>METQYRRRGARGGTFLQKRKERKTSKQNGIFNLSQKELTKPQMSLLAKGLKFAPTKPIDKFSVYLDLNRFKRKLCLKNFFFKHPVTYNPIGIYESDIIHTDLKENSIFFPRHFIFEEMTTFEKMVMSDINKIKKPKS</sequence>
<evidence type="ECO:0000313" key="2">
    <source>
        <dbReference type="Proteomes" id="UP001295444"/>
    </source>
</evidence>
<reference evidence="1" key="1">
    <citation type="submission" date="2022-03" db="EMBL/GenBank/DDBJ databases">
        <authorList>
            <person name="Alioto T."/>
            <person name="Alioto T."/>
            <person name="Gomez Garrido J."/>
        </authorList>
    </citation>
    <scope>NUCLEOTIDE SEQUENCE</scope>
</reference>
<protein>
    <submittedName>
        <fullName evidence="1">Uncharacterized protein</fullName>
    </submittedName>
</protein>
<gene>
    <name evidence="1" type="ORF">PECUL_23A020497</name>
</gene>
<dbReference type="Proteomes" id="UP001295444">
    <property type="component" value="Chromosome 05"/>
</dbReference>
<organism evidence="1 2">
    <name type="scientific">Pelobates cultripes</name>
    <name type="common">Western spadefoot toad</name>
    <dbReference type="NCBI Taxonomy" id="61616"/>
    <lineage>
        <taxon>Eukaryota</taxon>
        <taxon>Metazoa</taxon>
        <taxon>Chordata</taxon>
        <taxon>Craniata</taxon>
        <taxon>Vertebrata</taxon>
        <taxon>Euteleostomi</taxon>
        <taxon>Amphibia</taxon>
        <taxon>Batrachia</taxon>
        <taxon>Anura</taxon>
        <taxon>Pelobatoidea</taxon>
        <taxon>Pelobatidae</taxon>
        <taxon>Pelobates</taxon>
    </lineage>
</organism>
<feature type="non-terminal residue" evidence="1">
    <location>
        <position position="137"/>
    </location>
</feature>
<name>A0AAD1SEY5_PELCU</name>
<evidence type="ECO:0000313" key="1">
    <source>
        <dbReference type="EMBL" id="CAH2295943.1"/>
    </source>
</evidence>
<dbReference type="AlphaFoldDB" id="A0AAD1SEY5"/>